<evidence type="ECO:0000259" key="2">
    <source>
        <dbReference type="Pfam" id="PF08434"/>
    </source>
</evidence>
<reference evidence="3 4" key="1">
    <citation type="submission" date="2024-11" db="EMBL/GenBank/DDBJ databases">
        <title>Chromosome-level genome assembly of the freshwater bivalve Anodonta woodiana.</title>
        <authorList>
            <person name="Chen X."/>
        </authorList>
    </citation>
    <scope>NUCLEOTIDE SEQUENCE [LARGE SCALE GENOMIC DNA]</scope>
    <source>
        <strain evidence="3">MN2024</strain>
        <tissue evidence="3">Gills</tissue>
    </source>
</reference>
<evidence type="ECO:0000256" key="1">
    <source>
        <dbReference type="SAM" id="SignalP"/>
    </source>
</evidence>
<name>A0ABD3UQV2_SINWO</name>
<dbReference type="EMBL" id="JBJQND010000015">
    <property type="protein sequence ID" value="KAL3851882.1"/>
    <property type="molecule type" value="Genomic_DNA"/>
</dbReference>
<keyword evidence="1" id="KW-0732">Signal</keyword>
<organism evidence="3 4">
    <name type="scientific">Sinanodonta woodiana</name>
    <name type="common">Chinese pond mussel</name>
    <name type="synonym">Anodonta woodiana</name>
    <dbReference type="NCBI Taxonomy" id="1069815"/>
    <lineage>
        <taxon>Eukaryota</taxon>
        <taxon>Metazoa</taxon>
        <taxon>Spiralia</taxon>
        <taxon>Lophotrochozoa</taxon>
        <taxon>Mollusca</taxon>
        <taxon>Bivalvia</taxon>
        <taxon>Autobranchia</taxon>
        <taxon>Heteroconchia</taxon>
        <taxon>Palaeoheterodonta</taxon>
        <taxon>Unionida</taxon>
        <taxon>Unionoidea</taxon>
        <taxon>Unionidae</taxon>
        <taxon>Unioninae</taxon>
        <taxon>Sinanodonta</taxon>
    </lineage>
</organism>
<feature type="domain" description="Calcium-activated chloride channel N-terminal" evidence="2">
    <location>
        <begin position="33"/>
        <end position="299"/>
    </location>
</feature>
<accession>A0ABD3UQV2</accession>
<feature type="chain" id="PRO_5044841123" description="Calcium-activated chloride channel N-terminal domain-containing protein" evidence="1">
    <location>
        <begin position="25"/>
        <end position="612"/>
    </location>
</feature>
<protein>
    <recommendedName>
        <fullName evidence="2">Calcium-activated chloride channel N-terminal domain-containing protein</fullName>
    </recommendedName>
</protein>
<sequence length="612" mass="70182">MTIYYRRHLNFVLLLKLLYVLCYGQGLTKPSNIVLENNGFKNVVIAFHDSVGEDPALIDTLKKTLIDASKVLYNATRKRAYFKEITILLPSSWTTISASAATTETLQFADFIISDLSSTRHLPQARSYRGCGRQGIHVLLNKEFLTNTRVQPYYTKPEKFFVHAWAEFRWGVFQEYGEEGELPFYFSIKYGRPEAIRCPFSLKGLISTKNNTICYPNFINPRTGLYSEECFWRPYPYKQAVKASIMDYQFIQEIETFCDDEQTNYKTLHNSEAPSKHNHLCEYRSTWDVITSTGDFHNNKNPPRDLSDSELVPQFRVLKATSRRKRSNRRSPSKHLYPELYTRADIHLMDDNIGRPYLEIYVHVLHGFMPVVGMNVTATIEHPQGEHVLLDVHDNGGGADIAKNDGIYSRYYTNLRLPGRYHVSVYVQNSDNTVVLDKVVDDIEIPHTTRITKRSIYGPVVRKLTGQSFFLERDLSVEAPRDIVSPSRIHDLQIVEINGQNKTAELTWTAPGDDMDDYKTVHHYDLFIGLNIQNVRELLSMTLENGRPVHGSIWKETIPASHAFGYLERFIWKAPLAISDVEEKLHFAVAVRGVDKTGNCGKISNVVTFSLS</sequence>
<dbReference type="Proteomes" id="UP001634394">
    <property type="component" value="Unassembled WGS sequence"/>
</dbReference>
<proteinExistence type="predicted"/>
<dbReference type="AlphaFoldDB" id="A0ABD3UQV2"/>
<dbReference type="InterPro" id="IPR013642">
    <property type="entry name" value="CLCA_N"/>
</dbReference>
<evidence type="ECO:0000313" key="3">
    <source>
        <dbReference type="EMBL" id="KAL3851882.1"/>
    </source>
</evidence>
<comment type="caution">
    <text evidence="3">The sequence shown here is derived from an EMBL/GenBank/DDBJ whole genome shotgun (WGS) entry which is preliminary data.</text>
</comment>
<gene>
    <name evidence="3" type="ORF">ACJMK2_015581</name>
</gene>
<feature type="signal peptide" evidence="1">
    <location>
        <begin position="1"/>
        <end position="24"/>
    </location>
</feature>
<dbReference type="Pfam" id="PF08434">
    <property type="entry name" value="CLCA"/>
    <property type="match status" value="1"/>
</dbReference>
<evidence type="ECO:0000313" key="4">
    <source>
        <dbReference type="Proteomes" id="UP001634394"/>
    </source>
</evidence>
<keyword evidence="4" id="KW-1185">Reference proteome</keyword>